<protein>
    <submittedName>
        <fullName evidence="2">Uncharacterized protein</fullName>
    </submittedName>
</protein>
<dbReference type="AlphaFoldDB" id="A0A0A8XVI4"/>
<proteinExistence type="predicted"/>
<reference evidence="2" key="2">
    <citation type="journal article" date="2015" name="Data Brief">
        <title>Shoot transcriptome of the giant reed, Arundo donax.</title>
        <authorList>
            <person name="Barrero R.A."/>
            <person name="Guerrero F.D."/>
            <person name="Moolhuijzen P."/>
            <person name="Goolsby J.A."/>
            <person name="Tidwell J."/>
            <person name="Bellgard S.E."/>
            <person name="Bellgard M.I."/>
        </authorList>
    </citation>
    <scope>NUCLEOTIDE SEQUENCE</scope>
    <source>
        <tissue evidence="2">Shoot tissue taken approximately 20 cm above the soil surface</tissue>
    </source>
</reference>
<organism evidence="2">
    <name type="scientific">Arundo donax</name>
    <name type="common">Giant reed</name>
    <name type="synonym">Donax arundinaceus</name>
    <dbReference type="NCBI Taxonomy" id="35708"/>
    <lineage>
        <taxon>Eukaryota</taxon>
        <taxon>Viridiplantae</taxon>
        <taxon>Streptophyta</taxon>
        <taxon>Embryophyta</taxon>
        <taxon>Tracheophyta</taxon>
        <taxon>Spermatophyta</taxon>
        <taxon>Magnoliopsida</taxon>
        <taxon>Liliopsida</taxon>
        <taxon>Poales</taxon>
        <taxon>Poaceae</taxon>
        <taxon>PACMAD clade</taxon>
        <taxon>Arundinoideae</taxon>
        <taxon>Arundineae</taxon>
        <taxon>Arundo</taxon>
    </lineage>
</organism>
<keyword evidence="1" id="KW-0472">Membrane</keyword>
<dbReference type="EMBL" id="GBRH01282188">
    <property type="protein sequence ID" value="JAD15707.1"/>
    <property type="molecule type" value="Transcribed_RNA"/>
</dbReference>
<keyword evidence="1" id="KW-0812">Transmembrane</keyword>
<accession>A0A0A8XVI4</accession>
<reference evidence="2" key="1">
    <citation type="submission" date="2014-09" db="EMBL/GenBank/DDBJ databases">
        <authorList>
            <person name="Magalhaes I.L.F."/>
            <person name="Oliveira U."/>
            <person name="Santos F.R."/>
            <person name="Vidigal T.H.D.A."/>
            <person name="Brescovit A.D."/>
            <person name="Santos A.J."/>
        </authorList>
    </citation>
    <scope>NUCLEOTIDE SEQUENCE</scope>
    <source>
        <tissue evidence="2">Shoot tissue taken approximately 20 cm above the soil surface</tissue>
    </source>
</reference>
<keyword evidence="1" id="KW-1133">Transmembrane helix</keyword>
<feature type="transmembrane region" description="Helical" evidence="1">
    <location>
        <begin position="6"/>
        <end position="27"/>
    </location>
</feature>
<evidence type="ECO:0000256" key="1">
    <source>
        <dbReference type="SAM" id="Phobius"/>
    </source>
</evidence>
<evidence type="ECO:0000313" key="2">
    <source>
        <dbReference type="EMBL" id="JAD15707.1"/>
    </source>
</evidence>
<sequence length="59" mass="6717">MNFGSKVLQFVLFIHNVFLLLITIFYIQPFQKKSPTDCTKPSCSTGALQLSGCLNFFRL</sequence>
<name>A0A0A8XVI4_ARUDO</name>